<keyword evidence="2" id="KW-0436">Ligase</keyword>
<dbReference type="PATRIC" id="fig|1339327.3.peg.2"/>
<sequence length="374" mass="43952">MEIMSNALFLHKTKVDILNNLFVFFFVLSFYNFTYQSNIYILYSVIFIPFLLINRMNKYLHWFVILFISIFILQLIYHGAKDAFRIYKTFVVLLPAFLCNRIKDRNTIFDLLDIFVYINVTIVYIDFCLFFVTGITMTSVGNSGFMPRIGALTEDSNFYSYLILVYSFFRIVRKKDFPYICLFSIILSGSFAAILMSILLLFIYHIINKIETDKSERMFRGFVTSFTIILFLCYFLVVYFSNDIIDYFESLGFVGLLEIKLISMSHRFLVQNESMLLFLEQYNLFMGAGAGETINLNSLGLNLHNSYCQLLLESGLFCFLLVLFVVAYMGNKIHDLRIYVLFCSVFLLGCMMEILYFPLLSFIYYYDRSSWGKN</sequence>
<evidence type="ECO:0000256" key="1">
    <source>
        <dbReference type="SAM" id="Phobius"/>
    </source>
</evidence>
<evidence type="ECO:0000313" key="3">
    <source>
        <dbReference type="Proteomes" id="UP000022082"/>
    </source>
</evidence>
<feature type="transmembrane region" description="Helical" evidence="1">
    <location>
        <begin position="179"/>
        <end position="207"/>
    </location>
</feature>
<accession>A0A015XBT7</accession>
<dbReference type="AlphaFoldDB" id="A0A015XBT7"/>
<dbReference type="GO" id="GO:0016874">
    <property type="term" value="F:ligase activity"/>
    <property type="evidence" value="ECO:0007669"/>
    <property type="project" value="UniProtKB-KW"/>
</dbReference>
<proteinExistence type="predicted"/>
<comment type="caution">
    <text evidence="2">The sequence shown here is derived from an EMBL/GenBank/DDBJ whole genome shotgun (WGS) entry which is preliminary data.</text>
</comment>
<feature type="transmembrane region" description="Helical" evidence="1">
    <location>
        <begin position="114"/>
        <end position="136"/>
    </location>
</feature>
<protein>
    <submittedName>
        <fullName evidence="2">O-antigen ligase like membrane family protein</fullName>
    </submittedName>
</protein>
<dbReference type="Proteomes" id="UP000022082">
    <property type="component" value="Unassembled WGS sequence"/>
</dbReference>
<feature type="transmembrane region" description="Helical" evidence="1">
    <location>
        <begin position="219"/>
        <end position="240"/>
    </location>
</feature>
<keyword evidence="1" id="KW-0472">Membrane</keyword>
<gene>
    <name evidence="2" type="ORF">M136_4692</name>
</gene>
<feature type="transmembrane region" description="Helical" evidence="1">
    <location>
        <begin position="338"/>
        <end position="366"/>
    </location>
</feature>
<feature type="transmembrane region" description="Helical" evidence="1">
    <location>
        <begin position="60"/>
        <end position="80"/>
    </location>
</feature>
<keyword evidence="1" id="KW-0812">Transmembrane</keyword>
<name>A0A015XBT7_BACFG</name>
<reference evidence="2 3" key="1">
    <citation type="submission" date="2014-02" db="EMBL/GenBank/DDBJ databases">
        <authorList>
            <person name="Sears C."/>
            <person name="Carroll K."/>
            <person name="Sack B.R."/>
            <person name="Qadri F."/>
            <person name="Myers L.L."/>
            <person name="Chung G.-T."/>
            <person name="Escheverria P."/>
            <person name="Fraser C.M."/>
            <person name="Sadzewicz L."/>
            <person name="Shefchek K.A."/>
            <person name="Tallon L."/>
            <person name="Das S.P."/>
            <person name="Daugherty S."/>
            <person name="Mongodin E.F."/>
        </authorList>
    </citation>
    <scope>NUCLEOTIDE SEQUENCE [LARGE SCALE GENOMIC DNA]</scope>
    <source>
        <strain evidence="2 3">S36L11</strain>
    </source>
</reference>
<organism evidence="2 3">
    <name type="scientific">Bacteroides fragilis str. S36L11</name>
    <dbReference type="NCBI Taxonomy" id="1339327"/>
    <lineage>
        <taxon>Bacteria</taxon>
        <taxon>Pseudomonadati</taxon>
        <taxon>Bacteroidota</taxon>
        <taxon>Bacteroidia</taxon>
        <taxon>Bacteroidales</taxon>
        <taxon>Bacteroidaceae</taxon>
        <taxon>Bacteroides</taxon>
    </lineage>
</organism>
<dbReference type="EMBL" id="JGDJ01000001">
    <property type="protein sequence ID" value="EXZ31545.1"/>
    <property type="molecule type" value="Genomic_DNA"/>
</dbReference>
<keyword evidence="1" id="KW-1133">Transmembrane helix</keyword>
<feature type="transmembrane region" description="Helical" evidence="1">
    <location>
        <begin position="310"/>
        <end position="331"/>
    </location>
</feature>
<evidence type="ECO:0000313" key="2">
    <source>
        <dbReference type="EMBL" id="EXZ31545.1"/>
    </source>
</evidence>